<accession>A0ABD3WAE6</accession>
<organism evidence="1 2">
    <name type="scientific">Sinanodonta woodiana</name>
    <name type="common">Chinese pond mussel</name>
    <name type="synonym">Anodonta woodiana</name>
    <dbReference type="NCBI Taxonomy" id="1069815"/>
    <lineage>
        <taxon>Eukaryota</taxon>
        <taxon>Metazoa</taxon>
        <taxon>Spiralia</taxon>
        <taxon>Lophotrochozoa</taxon>
        <taxon>Mollusca</taxon>
        <taxon>Bivalvia</taxon>
        <taxon>Autobranchia</taxon>
        <taxon>Heteroconchia</taxon>
        <taxon>Palaeoheterodonta</taxon>
        <taxon>Unionida</taxon>
        <taxon>Unionoidea</taxon>
        <taxon>Unionidae</taxon>
        <taxon>Unioninae</taxon>
        <taxon>Sinanodonta</taxon>
    </lineage>
</organism>
<comment type="caution">
    <text evidence="1">The sequence shown here is derived from an EMBL/GenBank/DDBJ whole genome shotgun (WGS) entry which is preliminary data.</text>
</comment>
<gene>
    <name evidence="1" type="ORF">ACJMK2_038911</name>
</gene>
<evidence type="ECO:0000313" key="2">
    <source>
        <dbReference type="Proteomes" id="UP001634394"/>
    </source>
</evidence>
<reference evidence="1 2" key="1">
    <citation type="submission" date="2024-11" db="EMBL/GenBank/DDBJ databases">
        <title>Chromosome-level genome assembly of the freshwater bivalve Anodonta woodiana.</title>
        <authorList>
            <person name="Chen X."/>
        </authorList>
    </citation>
    <scope>NUCLEOTIDE SEQUENCE [LARGE SCALE GENOMIC DNA]</scope>
    <source>
        <strain evidence="1">MN2024</strain>
        <tissue evidence="1">Gills</tissue>
    </source>
</reference>
<keyword evidence="2" id="KW-1185">Reference proteome</keyword>
<proteinExistence type="predicted"/>
<name>A0ABD3WAE6_SINWO</name>
<protein>
    <submittedName>
        <fullName evidence="1">Uncharacterized protein</fullName>
    </submittedName>
</protein>
<sequence>MKYTIICMVVGWLFANFLATRNINGQPVFPGPQAVPWEFNGCRSPFECLALAVLVVILFRNVLGQRNIEPATTVRIKTTTRAPTTTTTRAPTTLVPGDLFIVCSFVYALCFYMRTQYPCSSSTACFYCVSLEIVLRKKTGY</sequence>
<dbReference type="Proteomes" id="UP001634394">
    <property type="component" value="Unassembled WGS sequence"/>
</dbReference>
<dbReference type="AlphaFoldDB" id="A0ABD3WAE6"/>
<dbReference type="EMBL" id="JBJQND010000007">
    <property type="protein sequence ID" value="KAL3870879.1"/>
    <property type="molecule type" value="Genomic_DNA"/>
</dbReference>
<evidence type="ECO:0000313" key="1">
    <source>
        <dbReference type="EMBL" id="KAL3870879.1"/>
    </source>
</evidence>